<dbReference type="RefSeq" id="WP_379569367.1">
    <property type="nucleotide sequence ID" value="NZ_JBHUFV010000005.1"/>
</dbReference>
<keyword evidence="2" id="KW-1185">Reference proteome</keyword>
<protein>
    <submittedName>
        <fullName evidence="1">Uncharacterized protein</fullName>
    </submittedName>
</protein>
<organism evidence="1 2">
    <name type="scientific">Nonomuraea mangrovi</name>
    <dbReference type="NCBI Taxonomy" id="2316207"/>
    <lineage>
        <taxon>Bacteria</taxon>
        <taxon>Bacillati</taxon>
        <taxon>Actinomycetota</taxon>
        <taxon>Actinomycetes</taxon>
        <taxon>Streptosporangiales</taxon>
        <taxon>Streptosporangiaceae</taxon>
        <taxon>Nonomuraea</taxon>
    </lineage>
</organism>
<accession>A0ABW4SMC6</accession>
<dbReference type="EMBL" id="JBHUFV010000005">
    <property type="protein sequence ID" value="MFD1930710.1"/>
    <property type="molecule type" value="Genomic_DNA"/>
</dbReference>
<reference evidence="2" key="1">
    <citation type="journal article" date="2019" name="Int. J. Syst. Evol. Microbiol.">
        <title>The Global Catalogue of Microorganisms (GCM) 10K type strain sequencing project: providing services to taxonomists for standard genome sequencing and annotation.</title>
        <authorList>
            <consortium name="The Broad Institute Genomics Platform"/>
            <consortium name="The Broad Institute Genome Sequencing Center for Infectious Disease"/>
            <person name="Wu L."/>
            <person name="Ma J."/>
        </authorList>
    </citation>
    <scope>NUCLEOTIDE SEQUENCE [LARGE SCALE GENOMIC DNA]</scope>
    <source>
        <strain evidence="2">ICMP 6774ER</strain>
    </source>
</reference>
<proteinExistence type="predicted"/>
<name>A0ABW4SMC6_9ACTN</name>
<dbReference type="Proteomes" id="UP001597368">
    <property type="component" value="Unassembled WGS sequence"/>
</dbReference>
<comment type="caution">
    <text evidence="1">The sequence shown here is derived from an EMBL/GenBank/DDBJ whole genome shotgun (WGS) entry which is preliminary data.</text>
</comment>
<sequence>MRRLWLIGGGAFAFISIVGMGMGFGFGVDPPDEAADTSLVSTATKEITQSVYRITTPEVYVDVAGEVDIRVVPGQSSNLTIRRESTWAEGAREQSESWNGRWLRATFVCATKGCGASYTLAVPNGTRVLLTGRPRTLTCPRGMCDGI</sequence>
<gene>
    <name evidence="1" type="ORF">ACFSKW_04375</name>
</gene>
<evidence type="ECO:0000313" key="2">
    <source>
        <dbReference type="Proteomes" id="UP001597368"/>
    </source>
</evidence>
<evidence type="ECO:0000313" key="1">
    <source>
        <dbReference type="EMBL" id="MFD1930710.1"/>
    </source>
</evidence>